<dbReference type="AlphaFoldDB" id="A0A7H8TAA4"/>
<evidence type="ECO:0000313" key="2">
    <source>
        <dbReference type="Proteomes" id="UP000509418"/>
    </source>
</evidence>
<proteinExistence type="predicted"/>
<reference evidence="1 2" key="1">
    <citation type="submission" date="2020-06" db="EMBL/GenBank/DDBJ databases">
        <title>Genome mining for natural products.</title>
        <authorList>
            <person name="Zhang B."/>
            <person name="Shi J."/>
            <person name="Ge H."/>
        </authorList>
    </citation>
    <scope>NUCLEOTIDE SEQUENCE [LARGE SCALE GENOMIC DNA]</scope>
    <source>
        <strain evidence="1 2">NA02069</strain>
    </source>
</reference>
<protein>
    <submittedName>
        <fullName evidence="1">Uncharacterized protein</fullName>
    </submittedName>
</protein>
<dbReference type="EMBL" id="CP056041">
    <property type="protein sequence ID" value="QKZ20347.1"/>
    <property type="molecule type" value="Genomic_DNA"/>
</dbReference>
<accession>A0A7H8TAA4</accession>
<dbReference type="RefSeq" id="WP_176576407.1">
    <property type="nucleotide sequence ID" value="NZ_CP056041.1"/>
</dbReference>
<evidence type="ECO:0000313" key="1">
    <source>
        <dbReference type="EMBL" id="QKZ20347.1"/>
    </source>
</evidence>
<keyword evidence="2" id="KW-1185">Reference proteome</keyword>
<organism evidence="1 2">
    <name type="scientific">Streptomyces chartreusis</name>
    <dbReference type="NCBI Taxonomy" id="1969"/>
    <lineage>
        <taxon>Bacteria</taxon>
        <taxon>Bacillati</taxon>
        <taxon>Actinomycetota</taxon>
        <taxon>Actinomycetes</taxon>
        <taxon>Kitasatosporales</taxon>
        <taxon>Streptomycetaceae</taxon>
        <taxon>Streptomyces</taxon>
    </lineage>
</organism>
<sequence>MAKARHRGESWQHIAEPLGVSRQSAWEKYQFAGTSEDVEAAYAKAGPPAA</sequence>
<name>A0A7H8TAA4_STRCX</name>
<dbReference type="Proteomes" id="UP000509418">
    <property type="component" value="Chromosome"/>
</dbReference>
<gene>
    <name evidence="1" type="ORF">HUT05_25145</name>
</gene>